<sequence>MNHEKEILLKTISEININVIDKTQIKKIENKYLDSLECKKDNENTVGLFKQEIKNMRKVKEEIPKVFECTNKHYENMLRDPMYIKMCLKRKNKNKILKIFRENTMDKPKMHNKFLSYTIINSFKNIIKGKFSFESEDCYNLLFIDFEI</sequence>
<organism evidence="1">
    <name type="scientific">Stereomyxa ramosa</name>
    <dbReference type="NCBI Taxonomy" id="1078864"/>
    <lineage>
        <taxon>Eukaryota</taxon>
        <taxon>Amoebozoa</taxon>
        <taxon>Amoebozoa incertae sedis</taxon>
        <taxon>Stereomyxa</taxon>
    </lineage>
</organism>
<evidence type="ECO:0000313" key="1">
    <source>
        <dbReference type="EMBL" id="CAD9363389.1"/>
    </source>
</evidence>
<name>A0A7S2ABU4_9EUKA</name>
<dbReference type="AlphaFoldDB" id="A0A7S2ABU4"/>
<reference evidence="1" key="1">
    <citation type="submission" date="2021-01" db="EMBL/GenBank/DDBJ databases">
        <authorList>
            <person name="Corre E."/>
            <person name="Pelletier E."/>
            <person name="Niang G."/>
            <person name="Scheremetjew M."/>
            <person name="Finn R."/>
            <person name="Kale V."/>
            <person name="Holt S."/>
            <person name="Cochrane G."/>
            <person name="Meng A."/>
            <person name="Brown T."/>
            <person name="Cohen L."/>
        </authorList>
    </citation>
    <scope>NUCLEOTIDE SEQUENCE</scope>
    <source>
        <strain evidence="1">Chinc5</strain>
    </source>
</reference>
<dbReference type="EMBL" id="HBGP01000978">
    <property type="protein sequence ID" value="CAD9363389.1"/>
    <property type="molecule type" value="Transcribed_RNA"/>
</dbReference>
<accession>A0A7S2ABU4</accession>
<protein>
    <submittedName>
        <fullName evidence="1">Uncharacterized protein</fullName>
    </submittedName>
</protein>
<gene>
    <name evidence="1" type="ORF">SRAM0439_LOCUS483</name>
</gene>
<proteinExistence type="predicted"/>